<dbReference type="InterPro" id="IPR050268">
    <property type="entry name" value="NADH-dep_flavin_reductase"/>
</dbReference>
<gene>
    <name evidence="4" type="ORF">GCM10007989_00130</name>
</gene>
<dbReference type="SUPFAM" id="SSF50475">
    <property type="entry name" value="FMN-binding split barrel"/>
    <property type="match status" value="1"/>
</dbReference>
<dbReference type="PANTHER" id="PTHR30466">
    <property type="entry name" value="FLAVIN REDUCTASE"/>
    <property type="match status" value="1"/>
</dbReference>
<proteinExistence type="inferred from homology"/>
<comment type="caution">
    <text evidence="4">The sequence shown here is derived from an EMBL/GenBank/DDBJ whole genome shotgun (WGS) entry which is preliminary data.</text>
</comment>
<comment type="similarity">
    <text evidence="1">Belongs to the non-flavoprotein flavin reductase family.</text>
</comment>
<reference evidence="4" key="2">
    <citation type="submission" date="2020-09" db="EMBL/GenBank/DDBJ databases">
        <authorList>
            <person name="Sun Q."/>
            <person name="Kim S."/>
        </authorList>
    </citation>
    <scope>NUCLEOTIDE SEQUENCE</scope>
    <source>
        <strain evidence="4">KCTC 32437</strain>
    </source>
</reference>
<protein>
    <submittedName>
        <fullName evidence="4">Oxidoreductase</fullName>
    </submittedName>
</protein>
<evidence type="ECO:0000313" key="5">
    <source>
        <dbReference type="Proteomes" id="UP000646579"/>
    </source>
</evidence>
<keyword evidence="2" id="KW-0560">Oxidoreductase</keyword>
<dbReference type="GO" id="GO:0010181">
    <property type="term" value="F:FMN binding"/>
    <property type="evidence" value="ECO:0007669"/>
    <property type="project" value="InterPro"/>
</dbReference>
<dbReference type="Proteomes" id="UP000646579">
    <property type="component" value="Unassembled WGS sequence"/>
</dbReference>
<evidence type="ECO:0000256" key="2">
    <source>
        <dbReference type="ARBA" id="ARBA00023002"/>
    </source>
</evidence>
<organism evidence="4 5">
    <name type="scientific">Devosia pacifica</name>
    <dbReference type="NCBI Taxonomy" id="1335967"/>
    <lineage>
        <taxon>Bacteria</taxon>
        <taxon>Pseudomonadati</taxon>
        <taxon>Pseudomonadota</taxon>
        <taxon>Alphaproteobacteria</taxon>
        <taxon>Hyphomicrobiales</taxon>
        <taxon>Devosiaceae</taxon>
        <taxon>Devosia</taxon>
    </lineage>
</organism>
<dbReference type="InterPro" id="IPR002563">
    <property type="entry name" value="Flavin_Rdtase-like_dom"/>
</dbReference>
<dbReference type="RefSeq" id="WP_189422270.1">
    <property type="nucleotide sequence ID" value="NZ_BMZE01000001.1"/>
</dbReference>
<evidence type="ECO:0000259" key="3">
    <source>
        <dbReference type="SMART" id="SM00903"/>
    </source>
</evidence>
<dbReference type="Gene3D" id="2.30.110.10">
    <property type="entry name" value="Electron Transport, Fmn-binding Protein, Chain A"/>
    <property type="match status" value="1"/>
</dbReference>
<dbReference type="SMART" id="SM00903">
    <property type="entry name" value="Flavin_Reduct"/>
    <property type="match status" value="1"/>
</dbReference>
<keyword evidence="5" id="KW-1185">Reference proteome</keyword>
<dbReference type="AlphaFoldDB" id="A0A918VKZ0"/>
<feature type="domain" description="Flavin reductase like" evidence="3">
    <location>
        <begin position="22"/>
        <end position="165"/>
    </location>
</feature>
<dbReference type="PANTHER" id="PTHR30466:SF11">
    <property type="entry name" value="FLAVIN-DEPENDENT MONOOXYGENASE, REDUCTASE SUBUNIT HSAB"/>
    <property type="match status" value="1"/>
</dbReference>
<dbReference type="EMBL" id="BMZE01000001">
    <property type="protein sequence ID" value="GHA09996.1"/>
    <property type="molecule type" value="Genomic_DNA"/>
</dbReference>
<name>A0A918VKZ0_9HYPH</name>
<dbReference type="InterPro" id="IPR012349">
    <property type="entry name" value="Split_barrel_FMN-bd"/>
</dbReference>
<evidence type="ECO:0000313" key="4">
    <source>
        <dbReference type="EMBL" id="GHA09996.1"/>
    </source>
</evidence>
<sequence>MTLVQADRLGAASSPETLRRAFSLYPTGVTAVCAMVDGEPVGMAINSFTSISLDPPLAAVSIANSSTTWPKLKSATSLGISVLSKDQNAMCRQLSSRSTSRFEGVDLRTTEAGAVLIEGAALWLECRYWETFDGGDHVVELLKIERCEDFPEVVPLVFYLSQFHDLALPT</sequence>
<dbReference type="GO" id="GO:0042602">
    <property type="term" value="F:riboflavin reductase (NADPH) activity"/>
    <property type="evidence" value="ECO:0007669"/>
    <property type="project" value="TreeGrafter"/>
</dbReference>
<accession>A0A918VKZ0</accession>
<reference evidence="4" key="1">
    <citation type="journal article" date="2014" name="Int. J. Syst. Evol. Microbiol.">
        <title>Complete genome sequence of Corynebacterium casei LMG S-19264T (=DSM 44701T), isolated from a smear-ripened cheese.</title>
        <authorList>
            <consortium name="US DOE Joint Genome Institute (JGI-PGF)"/>
            <person name="Walter F."/>
            <person name="Albersmeier A."/>
            <person name="Kalinowski J."/>
            <person name="Ruckert C."/>
        </authorList>
    </citation>
    <scope>NUCLEOTIDE SEQUENCE</scope>
    <source>
        <strain evidence="4">KCTC 32437</strain>
    </source>
</reference>
<dbReference type="Pfam" id="PF01613">
    <property type="entry name" value="Flavin_Reduct"/>
    <property type="match status" value="1"/>
</dbReference>
<evidence type="ECO:0000256" key="1">
    <source>
        <dbReference type="ARBA" id="ARBA00008898"/>
    </source>
</evidence>